<dbReference type="Pfam" id="PF07695">
    <property type="entry name" value="7TMR-DISM_7TM"/>
    <property type="match status" value="1"/>
</dbReference>
<feature type="transmembrane region" description="Helical" evidence="1">
    <location>
        <begin position="262"/>
        <end position="283"/>
    </location>
</feature>
<dbReference type="InterPro" id="IPR011623">
    <property type="entry name" value="7TMR_DISM_rcpt_extracell_dom1"/>
</dbReference>
<protein>
    <submittedName>
        <fullName evidence="4">Diguanylate cyclase/phosphodiesterase</fullName>
    </submittedName>
</protein>
<dbReference type="InterPro" id="IPR029787">
    <property type="entry name" value="Nucleotide_cyclase"/>
</dbReference>
<dbReference type="RefSeq" id="WP_058029502.1">
    <property type="nucleotide sequence ID" value="NZ_CP013187.1"/>
</dbReference>
<dbReference type="Gene3D" id="3.30.70.270">
    <property type="match status" value="1"/>
</dbReference>
<dbReference type="Proteomes" id="UP000061457">
    <property type="component" value="Chromosome I"/>
</dbReference>
<dbReference type="Gene3D" id="2.60.40.2380">
    <property type="match status" value="1"/>
</dbReference>
<feature type="transmembrane region" description="Helical" evidence="1">
    <location>
        <begin position="197"/>
        <end position="222"/>
    </location>
</feature>
<keyword evidence="5" id="KW-1185">Reference proteome</keyword>
<gene>
    <name evidence="4" type="ORF">PP2015_1285</name>
</gene>
<accession>A0A0S2K0H0</accession>
<dbReference type="InterPro" id="IPR050706">
    <property type="entry name" value="Cyclic-di-GMP_PDE-like"/>
</dbReference>
<dbReference type="InterPro" id="IPR000160">
    <property type="entry name" value="GGDEF_dom"/>
</dbReference>
<dbReference type="Gene3D" id="3.20.20.450">
    <property type="entry name" value="EAL domain"/>
    <property type="match status" value="1"/>
</dbReference>
<dbReference type="KEGG" id="pphe:PP2015_1285"/>
<proteinExistence type="predicted"/>
<dbReference type="PATRIC" id="fig|161398.10.peg.1310"/>
<dbReference type="SMART" id="SM00267">
    <property type="entry name" value="GGDEF"/>
    <property type="match status" value="1"/>
</dbReference>
<feature type="transmembrane region" description="Helical" evidence="1">
    <location>
        <begin position="350"/>
        <end position="370"/>
    </location>
</feature>
<dbReference type="CDD" id="cd01948">
    <property type="entry name" value="EAL"/>
    <property type="match status" value="1"/>
</dbReference>
<organism evidence="4 5">
    <name type="scientific">Pseudoalteromonas phenolica</name>
    <dbReference type="NCBI Taxonomy" id="161398"/>
    <lineage>
        <taxon>Bacteria</taxon>
        <taxon>Pseudomonadati</taxon>
        <taxon>Pseudomonadota</taxon>
        <taxon>Gammaproteobacteria</taxon>
        <taxon>Alteromonadales</taxon>
        <taxon>Pseudoalteromonadaceae</taxon>
        <taxon>Pseudoalteromonas</taxon>
    </lineage>
</organism>
<dbReference type="EMBL" id="CP013187">
    <property type="protein sequence ID" value="ALO41798.1"/>
    <property type="molecule type" value="Genomic_DNA"/>
</dbReference>
<dbReference type="PROSITE" id="PS50887">
    <property type="entry name" value="GGDEF"/>
    <property type="match status" value="1"/>
</dbReference>
<dbReference type="STRING" id="161398.PP2015_1285"/>
<dbReference type="PANTHER" id="PTHR33121">
    <property type="entry name" value="CYCLIC DI-GMP PHOSPHODIESTERASE PDEF"/>
    <property type="match status" value="1"/>
</dbReference>
<dbReference type="Pfam" id="PF07696">
    <property type="entry name" value="7TMR-DISMED2"/>
    <property type="match status" value="1"/>
</dbReference>
<feature type="transmembrane region" description="Helical" evidence="1">
    <location>
        <begin position="320"/>
        <end position="344"/>
    </location>
</feature>
<dbReference type="GO" id="GO:0071111">
    <property type="term" value="F:cyclic-guanylate-specific phosphodiesterase activity"/>
    <property type="evidence" value="ECO:0007669"/>
    <property type="project" value="InterPro"/>
</dbReference>
<keyword evidence="1" id="KW-0472">Membrane</keyword>
<dbReference type="InterPro" id="IPR001633">
    <property type="entry name" value="EAL_dom"/>
</dbReference>
<evidence type="ECO:0000313" key="5">
    <source>
        <dbReference type="Proteomes" id="UP000061457"/>
    </source>
</evidence>
<evidence type="ECO:0000256" key="1">
    <source>
        <dbReference type="SAM" id="Phobius"/>
    </source>
</evidence>
<dbReference type="InterPro" id="IPR043128">
    <property type="entry name" value="Rev_trsase/Diguanyl_cyclase"/>
</dbReference>
<dbReference type="OrthoDB" id="509852at2"/>
<keyword evidence="1" id="KW-1133">Transmembrane helix</keyword>
<keyword evidence="1" id="KW-0812">Transmembrane</keyword>
<dbReference type="SUPFAM" id="SSF55073">
    <property type="entry name" value="Nucleotide cyclase"/>
    <property type="match status" value="1"/>
</dbReference>
<dbReference type="SMART" id="SM00052">
    <property type="entry name" value="EAL"/>
    <property type="match status" value="1"/>
</dbReference>
<feature type="transmembrane region" description="Helical" evidence="1">
    <location>
        <begin position="228"/>
        <end position="250"/>
    </location>
</feature>
<evidence type="ECO:0000259" key="3">
    <source>
        <dbReference type="PROSITE" id="PS50887"/>
    </source>
</evidence>
<dbReference type="PROSITE" id="PS50883">
    <property type="entry name" value="EAL"/>
    <property type="match status" value="1"/>
</dbReference>
<feature type="transmembrane region" description="Helical" evidence="1">
    <location>
        <begin position="289"/>
        <end position="308"/>
    </location>
</feature>
<dbReference type="SUPFAM" id="SSF141868">
    <property type="entry name" value="EAL domain-like"/>
    <property type="match status" value="1"/>
</dbReference>
<dbReference type="PANTHER" id="PTHR33121:SF71">
    <property type="entry name" value="OXYGEN SENSOR PROTEIN DOSP"/>
    <property type="match status" value="1"/>
</dbReference>
<dbReference type="Pfam" id="PF00563">
    <property type="entry name" value="EAL"/>
    <property type="match status" value="1"/>
</dbReference>
<dbReference type="AlphaFoldDB" id="A0A0S2K0H0"/>
<evidence type="ECO:0000259" key="2">
    <source>
        <dbReference type="PROSITE" id="PS50883"/>
    </source>
</evidence>
<dbReference type="InterPro" id="IPR011622">
    <property type="entry name" value="7TMR_DISM_rcpt_extracell_dom2"/>
</dbReference>
<dbReference type="InterPro" id="IPR035919">
    <property type="entry name" value="EAL_sf"/>
</dbReference>
<feature type="transmembrane region" description="Helical" evidence="1">
    <location>
        <begin position="169"/>
        <end position="190"/>
    </location>
</feature>
<name>A0A0S2K0H0_9GAMM</name>
<evidence type="ECO:0000313" key="4">
    <source>
        <dbReference type="EMBL" id="ALO41798.1"/>
    </source>
</evidence>
<feature type="domain" description="EAL" evidence="2">
    <location>
        <begin position="558"/>
        <end position="811"/>
    </location>
</feature>
<sequence length="822" mass="93125">MSVWILRVLVFLLSFACFQVKSAAFDIFFLETIPDSQLTILDVLQDDDKFQTLAQTHVEIKPQQKHWFKIAPNFSEQVDKYHWVLHTDRLTQGHITFYWVQSGKLVSKSVYSRLNNSSPEQRIFPHIRLTSENKNTTIYIELSNPIAQQISLNLTTAEEFDTLKQSRQFWYGAELSLLYFVGLFMFVMALTSKYKYLAYLGGYFTFIALQYSVITGVVYFYLPDLVAEYIASLSAGWLFLSTAACIMFNAKFLSLKYSNKSVYRVVQTTARFFLAAACFVVIFQTSVSVSAQVVSFIILLLCIGSSYYHAIAHKRPLIKLMLLAWLPALLIEVGRITLVSGFIAQSELVWPVRILVFSHVILICLAIYLLDKKKQDSFAFYSLHDKDTGLANRQALHHFLEALVVSKKNHTILAFSPMMSDQVKLSFGVEYANKRLKVLFKKLKSQLSQYLESGFNEQTHELYKLSDDTFALVLVGDLSLNQIEQYVCLLAGVFEEGVEYKGFQLSDQIKAGVAHFPTHAINSELLIQRSLLALADNQSYGANWHIYDPSIAAMAERRLKLSAALQHAIQNNELSLFLQPQVVLCTGQVYGAEGLLRWQHPDLGFITPDEFIPIAEASGQINALTEWVITQGLNYQQEIIKVYPNHMLSLNISGKDLSRKELIVQLITQLNELALDPSQIILEITESVAIAGEGQLKDTIEDYRHLGVKIAIDDYGTGYSSLAYLSELGFDELKVDKQFVMDIDTSSKNQTICKTTCDMAKSLGSIVVAEGVESLSSYNKLMNYGCDIGQGYFISKPIRFDDYMHWLTQANQAIDVKQFLVR</sequence>
<feature type="domain" description="GGDEF" evidence="3">
    <location>
        <begin position="411"/>
        <end position="549"/>
    </location>
</feature>
<reference evidence="4 5" key="1">
    <citation type="submission" date="2015-11" db="EMBL/GenBank/DDBJ databases">
        <authorList>
            <person name="Zhang Y."/>
            <person name="Guo Z."/>
        </authorList>
    </citation>
    <scope>NUCLEOTIDE SEQUENCE [LARGE SCALE GENOMIC DNA]</scope>
    <source>
        <strain evidence="4 5">KCTC 12086</strain>
    </source>
</reference>